<reference evidence="8 9" key="2">
    <citation type="journal article" date="2019" name="Nat. Med.">
        <title>A library of human gut bacterial isolates paired with longitudinal multiomics data enables mechanistic microbiome research.</title>
        <authorList>
            <person name="Poyet M."/>
            <person name="Groussin M."/>
            <person name="Gibbons S.M."/>
            <person name="Avila-Pacheco J."/>
            <person name="Jiang X."/>
            <person name="Kearney S.M."/>
            <person name="Perrotta A.R."/>
            <person name="Berdy B."/>
            <person name="Zhao S."/>
            <person name="Lieberman T.D."/>
            <person name="Swanson P.K."/>
            <person name="Smith M."/>
            <person name="Roesemann S."/>
            <person name="Alexander J.E."/>
            <person name="Rich S.A."/>
            <person name="Livny J."/>
            <person name="Vlamakis H."/>
            <person name="Clish C."/>
            <person name="Bullock K."/>
            <person name="Deik A."/>
            <person name="Scott J."/>
            <person name="Pierce K.A."/>
            <person name="Xavier R.J."/>
            <person name="Alm E.J."/>
        </authorList>
    </citation>
    <scope>NUCLEOTIDE SEQUENCE [LARGE SCALE GENOMIC DNA]</scope>
    <source>
        <strain evidence="5 9">BIOML-A11</strain>
        <strain evidence="4 8">BIOML-A29</strain>
    </source>
</reference>
<dbReference type="InterPro" id="IPR036291">
    <property type="entry name" value="NAD(P)-bd_dom_sf"/>
</dbReference>
<accession>A0A355VS57</accession>
<dbReference type="Pfam" id="PF19051">
    <property type="entry name" value="GFO_IDH_MocA_C2"/>
    <property type="match status" value="1"/>
</dbReference>
<dbReference type="Proteomes" id="UP000434916">
    <property type="component" value="Unassembled WGS sequence"/>
</dbReference>
<dbReference type="PROSITE" id="PS51318">
    <property type="entry name" value="TAT"/>
    <property type="match status" value="1"/>
</dbReference>
<dbReference type="GO" id="GO:0000166">
    <property type="term" value="F:nucleotide binding"/>
    <property type="evidence" value="ECO:0007669"/>
    <property type="project" value="InterPro"/>
</dbReference>
<protein>
    <submittedName>
        <fullName evidence="3 6">Oxidoreductase</fullName>
    </submittedName>
</protein>
<evidence type="ECO:0000259" key="1">
    <source>
        <dbReference type="Pfam" id="PF01408"/>
    </source>
</evidence>
<dbReference type="InterPro" id="IPR043906">
    <property type="entry name" value="Gfo/Idh/MocA_OxRdtase_bact_C"/>
</dbReference>
<keyword evidence="8" id="KW-1185">Reference proteome</keyword>
<dbReference type="RefSeq" id="WP_005640686.1">
    <property type="nucleotide sequence ID" value="NZ_BAABYG010000001.1"/>
</dbReference>
<sequence length="450" mass="50731">MKENTKKGVTRREFLGLSALGLASLTILPSWAVNGVRIAPSDRVVLGFVGLGQQGLSDFKSFSTCPGVQVAACCDVDSLKRERFKRRVEAWQKSLNVAPRCDMYEFYEDVLDRKDIDVIEVATPDHWHALVAIHACQSGKDVYCQKPLAYTITEGLAVARAVRDNNRVFQIGSQQRSSKEFQDAIALVRAGKIGHIEKIYARVGEPPKPLDLPEMDVPGNLNFNQWMGPLNDPKIHYHPDLCPPISLEPEQNEKLWGAWRWYQETGNGYTADWGAHMFDIAQAAIGMDGSGPVEFIPKGYEGTEYATMKYANGIVMTEQPYREDNANAQGIKFIGDKGWLKVARGYIECSDPSLLPKEEKKVGKGEYEVSSPHMQNFIDCVRSRRNPIAPVEVGCSTNTLCCLQNIARELGRPVHWDPATLSFNGDREAESHRLYWYEYRNPYKLPYYDK</sequence>
<evidence type="ECO:0000313" key="5">
    <source>
        <dbReference type="EMBL" id="MTV02525.1"/>
    </source>
</evidence>
<dbReference type="SUPFAM" id="SSF51735">
    <property type="entry name" value="NAD(P)-binding Rossmann-fold domains"/>
    <property type="match status" value="1"/>
</dbReference>
<organism evidence="6 7">
    <name type="scientific">Parabacteroides merdae</name>
    <dbReference type="NCBI Taxonomy" id="46503"/>
    <lineage>
        <taxon>Bacteria</taxon>
        <taxon>Pseudomonadati</taxon>
        <taxon>Bacteroidota</taxon>
        <taxon>Bacteroidia</taxon>
        <taxon>Bacteroidales</taxon>
        <taxon>Tannerellaceae</taxon>
        <taxon>Parabacteroides</taxon>
    </lineage>
</organism>
<evidence type="ECO:0000313" key="4">
    <source>
        <dbReference type="EMBL" id="MTU38654.1"/>
    </source>
</evidence>
<proteinExistence type="predicted"/>
<dbReference type="OrthoDB" id="9795543at2"/>
<dbReference type="EMBL" id="WNDD01000013">
    <property type="protein sequence ID" value="MTV02525.1"/>
    <property type="molecule type" value="Genomic_DNA"/>
</dbReference>
<reference evidence="3" key="3">
    <citation type="submission" date="2022-01" db="EMBL/GenBank/DDBJ databases">
        <title>Novel bile acid biosynthetic pathways are enriched in the microbiome of centenarians.</title>
        <authorList>
            <person name="Sato Y."/>
            <person name="Atarashi K."/>
            <person name="Plichta R.D."/>
            <person name="Arai Y."/>
            <person name="Sasajima S."/>
            <person name="Kearney M.S."/>
            <person name="Suda W."/>
            <person name="Takeshita K."/>
            <person name="Sasaki T."/>
            <person name="Okamoto S."/>
            <person name="Skelly N.A."/>
            <person name="Okamura Y."/>
            <person name="Vlamakis H."/>
            <person name="Li Y."/>
            <person name="Tanoue T."/>
            <person name="Takei H."/>
            <person name="Nittono H."/>
            <person name="Narushima S."/>
            <person name="Irie J."/>
            <person name="Itoh H."/>
            <person name="Moriya K."/>
            <person name="Sugiura Y."/>
            <person name="Suematsu M."/>
            <person name="Moritoki N."/>
            <person name="Shibata S."/>
            <person name="Littman R.D."/>
            <person name="Fischbach A.M."/>
            <person name="Uwamino Y."/>
            <person name="Inoue T."/>
            <person name="Honda A."/>
            <person name="Hattori M."/>
            <person name="Murai T."/>
            <person name="Xavier J.R."/>
            <person name="Hirose N."/>
            <person name="Honda K."/>
        </authorList>
    </citation>
    <scope>NUCLEOTIDE SEQUENCE</scope>
    <source>
        <strain evidence="3">CE91-St3</strain>
    </source>
</reference>
<dbReference type="SUPFAM" id="SSF55347">
    <property type="entry name" value="Glyceraldehyde-3-phosphate dehydrogenase-like, C-terminal domain"/>
    <property type="match status" value="1"/>
</dbReference>
<dbReference type="InterPro" id="IPR000683">
    <property type="entry name" value="Gfo/Idh/MocA-like_OxRdtase_N"/>
</dbReference>
<dbReference type="Proteomes" id="UP001055114">
    <property type="component" value="Unassembled WGS sequence"/>
</dbReference>
<evidence type="ECO:0000313" key="9">
    <source>
        <dbReference type="Proteomes" id="UP000482671"/>
    </source>
</evidence>
<feature type="domain" description="Gfo/Idh/MocA-like oxidoreductase bacterial type C-terminal" evidence="2">
    <location>
        <begin position="212"/>
        <end position="431"/>
    </location>
</feature>
<evidence type="ECO:0000313" key="8">
    <source>
        <dbReference type="Proteomes" id="UP000434916"/>
    </source>
</evidence>
<dbReference type="Proteomes" id="UP000482671">
    <property type="component" value="Unassembled WGS sequence"/>
</dbReference>
<dbReference type="STRING" id="46503.ERS852463_02198"/>
<comment type="caution">
    <text evidence="6">The sequence shown here is derived from an EMBL/GenBank/DDBJ whole genome shotgun (WGS) entry which is preliminary data.</text>
</comment>
<dbReference type="EMBL" id="QSII01000011">
    <property type="protein sequence ID" value="RHC85190.1"/>
    <property type="molecule type" value="Genomic_DNA"/>
</dbReference>
<evidence type="ECO:0000313" key="7">
    <source>
        <dbReference type="Proteomes" id="UP000286260"/>
    </source>
</evidence>
<dbReference type="Proteomes" id="UP000286260">
    <property type="component" value="Unassembled WGS sequence"/>
</dbReference>
<dbReference type="InterPro" id="IPR006311">
    <property type="entry name" value="TAT_signal"/>
</dbReference>
<dbReference type="Gene3D" id="3.30.360.10">
    <property type="entry name" value="Dihydrodipicolinate Reductase, domain 2"/>
    <property type="match status" value="1"/>
</dbReference>
<gene>
    <name evidence="3" type="ORF">CE91St3_06230</name>
    <name evidence="6" type="ORF">DW828_09390</name>
    <name evidence="4" type="ORF">GMD82_03865</name>
    <name evidence="5" type="ORF">GME02_12870</name>
</gene>
<feature type="domain" description="Gfo/Idh/MocA-like oxidoreductase N-terminal" evidence="1">
    <location>
        <begin position="47"/>
        <end position="172"/>
    </location>
</feature>
<evidence type="ECO:0000313" key="6">
    <source>
        <dbReference type="EMBL" id="RHC85190.1"/>
    </source>
</evidence>
<reference evidence="6 7" key="1">
    <citation type="submission" date="2018-08" db="EMBL/GenBank/DDBJ databases">
        <title>A genome reference for cultivated species of the human gut microbiota.</title>
        <authorList>
            <person name="Zou Y."/>
            <person name="Xue W."/>
            <person name="Luo G."/>
        </authorList>
    </citation>
    <scope>NUCLEOTIDE SEQUENCE [LARGE SCALE GENOMIC DNA]</scope>
    <source>
        <strain evidence="6 7">AM34-17</strain>
    </source>
</reference>
<name>A0A355VS57_9BACT</name>
<dbReference type="AlphaFoldDB" id="A0A355VS57"/>
<evidence type="ECO:0000313" key="3">
    <source>
        <dbReference type="EMBL" id="GKH70760.1"/>
    </source>
</evidence>
<dbReference type="EMBL" id="WNCN01000004">
    <property type="protein sequence ID" value="MTU38654.1"/>
    <property type="molecule type" value="Genomic_DNA"/>
</dbReference>
<evidence type="ECO:0000259" key="2">
    <source>
        <dbReference type="Pfam" id="PF19051"/>
    </source>
</evidence>
<dbReference type="Gene3D" id="3.40.50.720">
    <property type="entry name" value="NAD(P)-binding Rossmann-like Domain"/>
    <property type="match status" value="1"/>
</dbReference>
<dbReference type="EMBL" id="BQNZ01000001">
    <property type="protein sequence ID" value="GKH70760.1"/>
    <property type="molecule type" value="Genomic_DNA"/>
</dbReference>
<dbReference type="PANTHER" id="PTHR43818:SF5">
    <property type="entry name" value="OXIDOREDUCTASE FAMILY PROTEIN"/>
    <property type="match status" value="1"/>
</dbReference>
<dbReference type="Pfam" id="PF01408">
    <property type="entry name" value="GFO_IDH_MocA"/>
    <property type="match status" value="1"/>
</dbReference>
<dbReference type="PANTHER" id="PTHR43818">
    <property type="entry name" value="BCDNA.GH03377"/>
    <property type="match status" value="1"/>
</dbReference>
<dbReference type="InterPro" id="IPR050463">
    <property type="entry name" value="Gfo/Idh/MocA_oxidrdct_glycsds"/>
</dbReference>
<dbReference type="GeneID" id="49204685"/>